<dbReference type="EMBL" id="BOVK01000031">
    <property type="protein sequence ID" value="GIQ69657.1"/>
    <property type="molecule type" value="Genomic_DNA"/>
</dbReference>
<dbReference type="RefSeq" id="WP_213412447.1">
    <property type="nucleotide sequence ID" value="NZ_BOVK01000031.1"/>
</dbReference>
<evidence type="ECO:0000313" key="1">
    <source>
        <dbReference type="EMBL" id="GIQ69657.1"/>
    </source>
</evidence>
<protein>
    <recommendedName>
        <fullName evidence="3">Cell division protein</fullName>
    </recommendedName>
</protein>
<dbReference type="InterPro" id="IPR023393">
    <property type="entry name" value="START-like_dom_sf"/>
</dbReference>
<dbReference type="Pfam" id="PF10604">
    <property type="entry name" value="Polyketide_cyc2"/>
    <property type="match status" value="1"/>
</dbReference>
<reference evidence="1" key="1">
    <citation type="submission" date="2021-04" db="EMBL/GenBank/DDBJ databases">
        <title>Draft genome sequence of Xylanibacillus composti strain K13.</title>
        <authorList>
            <person name="Uke A."/>
            <person name="Chhe C."/>
            <person name="Baramee S."/>
            <person name="Kosugi A."/>
        </authorList>
    </citation>
    <scope>NUCLEOTIDE SEQUENCE</scope>
    <source>
        <strain evidence="1">K13</strain>
    </source>
</reference>
<dbReference type="CDD" id="cd07820">
    <property type="entry name" value="SRPBCC_3"/>
    <property type="match status" value="1"/>
</dbReference>
<accession>A0A8J4H522</accession>
<keyword evidence="2" id="KW-1185">Reference proteome</keyword>
<dbReference type="SUPFAM" id="SSF55961">
    <property type="entry name" value="Bet v1-like"/>
    <property type="match status" value="1"/>
</dbReference>
<dbReference type="AlphaFoldDB" id="A0A8J4H522"/>
<sequence length="154" mass="17687">MITVEADIVIDAPIELCFDLARDMAIHKRTAWKHTKEEIVDGVKTGLIGLGESVTFEATHLGVRQRLTSKVVTLDRPYLFIDEMQEGAFRFLRHTHIFEEVQGKTRMSDIVEFAAPYGPIGWVVERLVLRTYLASFLKHRNQQLKQIAEKEHPS</sequence>
<evidence type="ECO:0008006" key="3">
    <source>
        <dbReference type="Google" id="ProtNLM"/>
    </source>
</evidence>
<dbReference type="Proteomes" id="UP000677918">
    <property type="component" value="Unassembled WGS sequence"/>
</dbReference>
<organism evidence="1 2">
    <name type="scientific">Xylanibacillus composti</name>
    <dbReference type="NCBI Taxonomy" id="1572762"/>
    <lineage>
        <taxon>Bacteria</taxon>
        <taxon>Bacillati</taxon>
        <taxon>Bacillota</taxon>
        <taxon>Bacilli</taxon>
        <taxon>Bacillales</taxon>
        <taxon>Paenibacillaceae</taxon>
        <taxon>Xylanibacillus</taxon>
    </lineage>
</organism>
<evidence type="ECO:0000313" key="2">
    <source>
        <dbReference type="Proteomes" id="UP000677918"/>
    </source>
</evidence>
<name>A0A8J4H522_9BACL</name>
<proteinExistence type="predicted"/>
<dbReference type="Gene3D" id="3.30.530.20">
    <property type="match status" value="1"/>
</dbReference>
<comment type="caution">
    <text evidence="1">The sequence shown here is derived from an EMBL/GenBank/DDBJ whole genome shotgun (WGS) entry which is preliminary data.</text>
</comment>
<gene>
    <name evidence="1" type="ORF">XYCOK13_24810</name>
</gene>
<dbReference type="InterPro" id="IPR019587">
    <property type="entry name" value="Polyketide_cyclase/dehydratase"/>
</dbReference>